<evidence type="ECO:0000313" key="2">
    <source>
        <dbReference type="EMBL" id="JAA65658.1"/>
    </source>
</evidence>
<proteinExistence type="evidence at transcript level"/>
<reference evidence="2" key="1">
    <citation type="submission" date="2012-12" db="EMBL/GenBank/DDBJ databases">
        <title>Identification and characterization of a phenylalanine ammonia-lyase gene family in Isatis indigotica Fort.</title>
        <authorList>
            <person name="Liu Q."/>
            <person name="Chen J."/>
            <person name="Zhou X."/>
            <person name="Di P."/>
            <person name="Xiao Y."/>
            <person name="Xuan H."/>
            <person name="Zhang L."/>
            <person name="Chen W."/>
        </authorList>
    </citation>
    <scope>NUCLEOTIDE SEQUENCE</scope>
    <source>
        <tissue evidence="2">Salivary gland</tissue>
    </source>
</reference>
<dbReference type="PROSITE" id="PS51257">
    <property type="entry name" value="PROKAR_LIPOPROTEIN"/>
    <property type="match status" value="1"/>
</dbReference>
<sequence>MISTRILLLLAALVLACIAEDSCPKVSEDIFRRLRQSATKLPHNSLVGLGVICKQHFFKNATNVMCIGDSGTAYRDCLLCCACSGDAGITYSNRTAPNGYPCKKNGNDKCNSKGQCENKKRVKNPRRGCNELQQKSQTKIY</sequence>
<organism evidence="2">
    <name type="scientific">Ixodes ricinus</name>
    <name type="common">Common tick</name>
    <name type="synonym">Acarus ricinus</name>
    <dbReference type="NCBI Taxonomy" id="34613"/>
    <lineage>
        <taxon>Eukaryota</taxon>
        <taxon>Metazoa</taxon>
        <taxon>Ecdysozoa</taxon>
        <taxon>Arthropoda</taxon>
        <taxon>Chelicerata</taxon>
        <taxon>Arachnida</taxon>
        <taxon>Acari</taxon>
        <taxon>Parasitiformes</taxon>
        <taxon>Ixodida</taxon>
        <taxon>Ixodoidea</taxon>
        <taxon>Ixodidae</taxon>
        <taxon>Ixodinae</taxon>
        <taxon>Ixodes</taxon>
    </lineage>
</organism>
<protein>
    <submittedName>
        <fullName evidence="2">Putative ixostatin</fullName>
    </submittedName>
</protein>
<feature type="chain" id="PRO_5005516059" evidence="1">
    <location>
        <begin position="20"/>
        <end position="141"/>
    </location>
</feature>
<feature type="signal peptide" evidence="1">
    <location>
        <begin position="1"/>
        <end position="19"/>
    </location>
</feature>
<dbReference type="EMBL" id="GADI01008150">
    <property type="protein sequence ID" value="JAA65658.1"/>
    <property type="molecule type" value="mRNA"/>
</dbReference>
<dbReference type="AlphaFoldDB" id="A0A0K8R472"/>
<name>A0A0K8R472_IXORI</name>
<evidence type="ECO:0000256" key="1">
    <source>
        <dbReference type="SAM" id="SignalP"/>
    </source>
</evidence>
<keyword evidence="1" id="KW-0732">Signal</keyword>
<accession>A0A0K8R472</accession>